<name>A0A1D5QF45_MACMU</name>
<evidence type="ECO:0000259" key="12">
    <source>
        <dbReference type="SMART" id="SM01359"/>
    </source>
</evidence>
<dbReference type="PANTHER" id="PTHR11412">
    <property type="entry name" value="MACROGLOBULIN / COMPLEMENT"/>
    <property type="match status" value="1"/>
</dbReference>
<keyword evidence="16" id="KW-1185">Reference proteome</keyword>
<evidence type="ECO:0000259" key="13">
    <source>
        <dbReference type="SMART" id="SM01360"/>
    </source>
</evidence>
<dbReference type="Pfam" id="PF01835">
    <property type="entry name" value="MG2"/>
    <property type="match status" value="1"/>
</dbReference>
<dbReference type="Pfam" id="PF07677">
    <property type="entry name" value="A2M_recep"/>
    <property type="match status" value="1"/>
</dbReference>
<gene>
    <name evidence="15" type="primary">LOC100430319</name>
</gene>
<feature type="domain" description="Alpha-2-macroglobulin" evidence="13">
    <location>
        <begin position="745"/>
        <end position="835"/>
    </location>
</feature>
<dbReference type="Gene3D" id="2.20.130.20">
    <property type="match status" value="1"/>
</dbReference>
<dbReference type="SMART" id="SM01360">
    <property type="entry name" value="A2M"/>
    <property type="match status" value="1"/>
</dbReference>
<dbReference type="RefSeq" id="XP_015006525.2">
    <property type="nucleotide sequence ID" value="XM_015151039.2"/>
</dbReference>
<evidence type="ECO:0000256" key="8">
    <source>
        <dbReference type="ARBA" id="ARBA00023157"/>
    </source>
</evidence>
<keyword evidence="9" id="KW-0325">Glycoprotein</keyword>
<dbReference type="SMART" id="SM01361">
    <property type="entry name" value="A2M_recep"/>
    <property type="match status" value="1"/>
</dbReference>
<dbReference type="InterPro" id="IPR011626">
    <property type="entry name" value="Alpha-macroglobulin_TED"/>
</dbReference>
<dbReference type="InterPro" id="IPR040839">
    <property type="entry name" value="MG4"/>
</dbReference>
<dbReference type="InterPro" id="IPR036595">
    <property type="entry name" value="A-macroglobulin_rcpt-bd_sf"/>
</dbReference>
<dbReference type="Gene3D" id="1.50.10.20">
    <property type="match status" value="1"/>
</dbReference>
<dbReference type="InterPro" id="IPR013783">
    <property type="entry name" value="Ig-like_fold"/>
</dbReference>
<feature type="signal peptide" evidence="11">
    <location>
        <begin position="1"/>
        <end position="25"/>
    </location>
</feature>
<evidence type="ECO:0000256" key="9">
    <source>
        <dbReference type="ARBA" id="ARBA00023180"/>
    </source>
</evidence>
<dbReference type="InterPro" id="IPR019742">
    <property type="entry name" value="MacrogloblnA2_CS"/>
</dbReference>
<dbReference type="Proteomes" id="UP000006718">
    <property type="component" value="Chromosome 11"/>
</dbReference>
<dbReference type="Gene3D" id="2.60.120.1540">
    <property type="match status" value="1"/>
</dbReference>
<dbReference type="Pfam" id="PF17791">
    <property type="entry name" value="MG3"/>
    <property type="match status" value="1"/>
</dbReference>
<dbReference type="GO" id="GO:0002020">
    <property type="term" value="F:protease binding"/>
    <property type="evidence" value="ECO:0000318"/>
    <property type="project" value="GO_Central"/>
</dbReference>
<accession>A0A1D5QF45</accession>
<organism evidence="15 16">
    <name type="scientific">Macaca mulatta</name>
    <name type="common">Rhesus macaque</name>
    <dbReference type="NCBI Taxonomy" id="9544"/>
    <lineage>
        <taxon>Eukaryota</taxon>
        <taxon>Metazoa</taxon>
        <taxon>Chordata</taxon>
        <taxon>Craniata</taxon>
        <taxon>Vertebrata</taxon>
        <taxon>Euteleostomi</taxon>
        <taxon>Mammalia</taxon>
        <taxon>Eutheria</taxon>
        <taxon>Euarchontoglires</taxon>
        <taxon>Primates</taxon>
        <taxon>Haplorrhini</taxon>
        <taxon>Catarrhini</taxon>
        <taxon>Cercopithecidae</taxon>
        <taxon>Cercopithecinae</taxon>
        <taxon>Macaca</taxon>
    </lineage>
</organism>
<dbReference type="Bgee" id="ENSMMUG00000003238">
    <property type="expression patterns" value="Expressed in lung and 22 other cell types or tissues"/>
</dbReference>
<dbReference type="FunFam" id="2.60.40.10:FF:000312">
    <property type="entry name" value="Alpha-2-macroglobulin like 1"/>
    <property type="match status" value="1"/>
</dbReference>
<dbReference type="Pfam" id="PF17789">
    <property type="entry name" value="MG4"/>
    <property type="match status" value="1"/>
</dbReference>
<dbReference type="FunFam" id="2.60.40.10:FF:000952">
    <property type="entry name" value="PZP, alpha-2-macroglobulin like"/>
    <property type="match status" value="1"/>
</dbReference>
<evidence type="ECO:0000256" key="11">
    <source>
        <dbReference type="SAM" id="SignalP"/>
    </source>
</evidence>
<dbReference type="GeneID" id="100430319"/>
<keyword evidence="7" id="KW-0882">Thioester bond</keyword>
<dbReference type="GO" id="GO:0004867">
    <property type="term" value="F:serine-type endopeptidase inhibitor activity"/>
    <property type="evidence" value="ECO:0007669"/>
    <property type="project" value="UniProtKB-KW"/>
</dbReference>
<keyword evidence="6" id="KW-0722">Serine protease inhibitor</keyword>
<dbReference type="SUPFAM" id="SSF48239">
    <property type="entry name" value="Terpenoid cyclases/Protein prenyltransferases"/>
    <property type="match status" value="1"/>
</dbReference>
<dbReference type="InterPro" id="IPR041555">
    <property type="entry name" value="MG3"/>
</dbReference>
<dbReference type="SUPFAM" id="SSF49410">
    <property type="entry name" value="Alpha-macroglobulin receptor domain"/>
    <property type="match status" value="1"/>
</dbReference>
<dbReference type="SUPFAM" id="SSF81296">
    <property type="entry name" value="E set domains"/>
    <property type="match status" value="1"/>
</dbReference>
<dbReference type="InterPro" id="IPR047565">
    <property type="entry name" value="Alpha-macroglob_thiol-ester_cl"/>
</dbReference>
<dbReference type="InterPro" id="IPR011625">
    <property type="entry name" value="A2M_N_BRD"/>
</dbReference>
<keyword evidence="4" id="KW-0646">Protease inhibitor</keyword>
<comment type="subcellular location">
    <subcellularLocation>
        <location evidence="1">Secreted</location>
    </subcellularLocation>
</comment>
<dbReference type="PROSITE" id="PS00430">
    <property type="entry name" value="TONB_DEPENDENT_REC_1"/>
    <property type="match status" value="1"/>
</dbReference>
<dbReference type="SMR" id="A0A1D5QF45"/>
<dbReference type="FunFam" id="2.60.40.1940:FF:000002">
    <property type="entry name" value="Alpha-2-macroglobulin"/>
    <property type="match status" value="1"/>
</dbReference>
<protein>
    <submittedName>
        <fullName evidence="15">PZP alpha-2-macroglobulin like</fullName>
    </submittedName>
</protein>
<evidence type="ECO:0000313" key="16">
    <source>
        <dbReference type="Proteomes" id="UP000006718"/>
    </source>
</evidence>
<dbReference type="FunFam" id="2.60.40.1930:FF:000001">
    <property type="entry name" value="CD109 isoform 3"/>
    <property type="match status" value="1"/>
</dbReference>
<dbReference type="GO" id="GO:0004866">
    <property type="term" value="F:endopeptidase inhibitor activity"/>
    <property type="evidence" value="ECO:0000318"/>
    <property type="project" value="GO_Central"/>
</dbReference>
<evidence type="ECO:0000256" key="2">
    <source>
        <dbReference type="ARBA" id="ARBA00010952"/>
    </source>
</evidence>
<keyword evidence="5 11" id="KW-0732">Signal</keyword>
<dbReference type="Ensembl" id="ENSMMUT00000064755.2">
    <property type="protein sequence ID" value="ENSMMUP00000046664.2"/>
    <property type="gene ID" value="ENSMMUG00000003238.4"/>
</dbReference>
<keyword evidence="3" id="KW-0964">Secreted</keyword>
<evidence type="ECO:0000256" key="5">
    <source>
        <dbReference type="ARBA" id="ARBA00022729"/>
    </source>
</evidence>
<dbReference type="InterPro" id="IPR050473">
    <property type="entry name" value="A2M/Complement_sys"/>
</dbReference>
<dbReference type="InterPro" id="IPR002890">
    <property type="entry name" value="MG2"/>
</dbReference>
<dbReference type="FunFam" id="2.60.40.1930:FF:000002">
    <property type="entry name" value="PZP, alpha-2-macroglobulin like"/>
    <property type="match status" value="1"/>
</dbReference>
<dbReference type="OrthoDB" id="9998011at2759"/>
<dbReference type="GeneTree" id="ENSGT00940000163609"/>
<dbReference type="Gene3D" id="2.60.40.1930">
    <property type="match status" value="2"/>
</dbReference>
<proteinExistence type="inferred from homology"/>
<dbReference type="FunFam" id="2.60.40.690:FF:000001">
    <property type="entry name" value="PZP, alpha-2-macroglobulin like"/>
    <property type="match status" value="1"/>
</dbReference>
<dbReference type="InterPro" id="IPR009048">
    <property type="entry name" value="A-macroglobulin_rcpt-bd"/>
</dbReference>
<dbReference type="InterPro" id="IPR001599">
    <property type="entry name" value="Macroglobln_a2"/>
</dbReference>
<dbReference type="Gene3D" id="2.60.40.10">
    <property type="entry name" value="Immunoglobulins"/>
    <property type="match status" value="2"/>
</dbReference>
<dbReference type="SMART" id="SM01359">
    <property type="entry name" value="A2M_N_2"/>
    <property type="match status" value="1"/>
</dbReference>
<dbReference type="STRING" id="9544.ENSMMUP00000046664"/>
<evidence type="ECO:0000256" key="3">
    <source>
        <dbReference type="ARBA" id="ARBA00022525"/>
    </source>
</evidence>
<feature type="domain" description="Alpha-2-macroglobulin bait region" evidence="12">
    <location>
        <begin position="455"/>
        <end position="603"/>
    </location>
</feature>
<dbReference type="PANTHER" id="PTHR11412:SF92">
    <property type="entry name" value="PREGNANCY ZONE PROTEIN"/>
    <property type="match status" value="1"/>
</dbReference>
<evidence type="ECO:0000256" key="4">
    <source>
        <dbReference type="ARBA" id="ARBA00022690"/>
    </source>
</evidence>
<dbReference type="InterPro" id="IPR041813">
    <property type="entry name" value="A2M_TED"/>
</dbReference>
<reference evidence="16" key="1">
    <citation type="journal article" date="2007" name="Science">
        <title>Evolutionary and biomedical insights from the rhesus macaque genome.</title>
        <authorList>
            <person name="Gibbs R.A."/>
            <person name="Rogers J."/>
            <person name="Katze M.G."/>
            <person name="Bumgarner R."/>
            <person name="Weinstock G.M."/>
            <person name="Mardis E.R."/>
            <person name="Remington K.A."/>
            <person name="Strausberg R.L."/>
            <person name="Venter J.C."/>
            <person name="Wilson R.K."/>
            <person name="Batzer M.A."/>
            <person name="Bustamante C.D."/>
            <person name="Eichler E.E."/>
            <person name="Hahn M.W."/>
            <person name="Hardison R.C."/>
            <person name="Makova K.D."/>
            <person name="Miller W."/>
            <person name="Milosavljevic A."/>
            <person name="Palermo R.E."/>
            <person name="Siepel A."/>
            <person name="Sikela J.M."/>
            <person name="Attaway T."/>
            <person name="Bell S."/>
            <person name="Bernard K.E."/>
            <person name="Buhay C.J."/>
            <person name="Chandrabose M.N."/>
            <person name="Dao M."/>
            <person name="Davis C."/>
            <person name="Delehaunty K.D."/>
            <person name="Ding Y."/>
            <person name="Dinh H.H."/>
            <person name="Dugan-Rocha S."/>
            <person name="Fulton L.A."/>
            <person name="Gabisi R.A."/>
            <person name="Garner T.T."/>
            <person name="Godfrey J."/>
            <person name="Hawes A.C."/>
            <person name="Hernandez J."/>
            <person name="Hines S."/>
            <person name="Holder M."/>
            <person name="Hume J."/>
            <person name="Jhangiani S.N."/>
            <person name="Joshi V."/>
            <person name="Khan Z.M."/>
            <person name="Kirkness E.F."/>
            <person name="Cree A."/>
            <person name="Fowler R.G."/>
            <person name="Lee S."/>
            <person name="Lewis L.R."/>
            <person name="Li Z."/>
            <person name="Liu Y.-S."/>
            <person name="Moore S.M."/>
            <person name="Muzny D."/>
            <person name="Nazareth L.V."/>
            <person name="Ngo D.N."/>
            <person name="Okwuonu G.O."/>
            <person name="Pai G."/>
            <person name="Parker D."/>
            <person name="Paul H.A."/>
            <person name="Pfannkoch C."/>
            <person name="Pohl C.S."/>
            <person name="Rogers Y.-H.C."/>
            <person name="Ruiz S.J."/>
            <person name="Sabo A."/>
            <person name="Santibanez J."/>
            <person name="Schneider B.W."/>
            <person name="Smith S.M."/>
            <person name="Sodergren E."/>
            <person name="Svatek A.F."/>
            <person name="Utterback T.R."/>
            <person name="Vattathil S."/>
            <person name="Warren W."/>
            <person name="White C.S."/>
            <person name="Chinwalla A.T."/>
            <person name="Feng Y."/>
            <person name="Halpern A.L."/>
            <person name="Hillier L.W."/>
            <person name="Huang X."/>
            <person name="Minx P."/>
            <person name="Nelson J.O."/>
            <person name="Pepin K.H."/>
            <person name="Qin X."/>
            <person name="Sutton G.G."/>
            <person name="Venter E."/>
            <person name="Walenz B.P."/>
            <person name="Wallis J.W."/>
            <person name="Worley K.C."/>
            <person name="Yang S.-P."/>
            <person name="Jones S.M."/>
            <person name="Marra M.A."/>
            <person name="Rocchi M."/>
            <person name="Schein J.E."/>
            <person name="Baertsch R."/>
            <person name="Clarke L."/>
            <person name="Csuros M."/>
            <person name="Glasscock J."/>
            <person name="Harris R.A."/>
            <person name="Havlak P."/>
            <person name="Jackson A.R."/>
            <person name="Jiang H."/>
            <person name="Liu Y."/>
            <person name="Messina D.N."/>
            <person name="Shen Y."/>
            <person name="Song H.X.-Z."/>
            <person name="Wylie T."/>
            <person name="Zhang L."/>
            <person name="Birney E."/>
            <person name="Han K."/>
            <person name="Konkel M.K."/>
            <person name="Lee J."/>
            <person name="Smit A.F.A."/>
            <person name="Ullmer B."/>
            <person name="Wang H."/>
            <person name="Xing J."/>
            <person name="Burhans R."/>
            <person name="Cheng Z."/>
            <person name="Karro J.E."/>
            <person name="Ma J."/>
            <person name="Raney B."/>
            <person name="She X."/>
            <person name="Cox M.J."/>
            <person name="Demuth J.P."/>
            <person name="Dumas L.J."/>
            <person name="Han S.-G."/>
            <person name="Hopkins J."/>
            <person name="Karimpour-Fard A."/>
            <person name="Kim Y.H."/>
            <person name="Pollack J.R."/>
            <person name="Vinar T."/>
            <person name="Addo-Quaye C."/>
            <person name="Degenhardt J."/>
            <person name="Denby A."/>
            <person name="Hubisz M.J."/>
            <person name="Indap A."/>
            <person name="Kosiol C."/>
            <person name="Lahn B.T."/>
            <person name="Lawson H.A."/>
            <person name="Marklein A."/>
            <person name="Nielsen R."/>
            <person name="Vallender E.J."/>
            <person name="Clark A.G."/>
            <person name="Ferguson B."/>
            <person name="Hernandez R.D."/>
            <person name="Hirani K."/>
            <person name="Kehrer-Sawatzki H."/>
            <person name="Kolb J."/>
            <person name="Patil S."/>
            <person name="Pu L.-L."/>
            <person name="Ren Y."/>
            <person name="Smith D.G."/>
            <person name="Wheeler D.A."/>
            <person name="Schenck I."/>
            <person name="Ball E.V."/>
            <person name="Chen R."/>
            <person name="Cooper D.N."/>
            <person name="Giardine B."/>
            <person name="Hsu F."/>
            <person name="Kent W.J."/>
            <person name="Lesk A."/>
            <person name="Nelson D.L."/>
            <person name="O'brien W.E."/>
            <person name="Pruefer K."/>
            <person name="Stenson P.D."/>
            <person name="Wallace J.C."/>
            <person name="Ke H."/>
            <person name="Liu X.-M."/>
            <person name="Wang P."/>
            <person name="Xiang A.P."/>
            <person name="Yang F."/>
            <person name="Barber G.P."/>
            <person name="Haussler D."/>
            <person name="Karolchik D."/>
            <person name="Kern A.D."/>
            <person name="Kuhn R.M."/>
            <person name="Smith K.E."/>
            <person name="Zwieg A.S."/>
        </authorList>
    </citation>
    <scope>NUCLEOTIDE SEQUENCE [LARGE SCALE GENOMIC DNA]</scope>
    <source>
        <strain evidence="16">17573</strain>
    </source>
</reference>
<dbReference type="InterPro" id="IPR014756">
    <property type="entry name" value="Ig_E-set"/>
</dbReference>
<dbReference type="Gene3D" id="2.60.40.690">
    <property type="entry name" value="Alpha-macroglobulin, receptor-binding domain"/>
    <property type="match status" value="1"/>
</dbReference>
<reference evidence="15" key="2">
    <citation type="submission" date="2019-01" db="EMBL/GenBank/DDBJ databases">
        <authorList>
            <person name="Graves T."/>
            <person name="Eichler E.E."/>
            <person name="Wilson R.K."/>
        </authorList>
    </citation>
    <scope>NUCLEOTIDE SEQUENCE [LARGE SCALE GENOMIC DNA]</scope>
    <source>
        <strain evidence="15">17573</strain>
    </source>
</reference>
<keyword evidence="8" id="KW-1015">Disulfide bond</keyword>
<evidence type="ECO:0000256" key="1">
    <source>
        <dbReference type="ARBA" id="ARBA00004613"/>
    </source>
</evidence>
<dbReference type="SMART" id="SM01419">
    <property type="entry name" value="Thiol-ester_cl"/>
    <property type="match status" value="1"/>
</dbReference>
<sequence length="1483" mass="163985">MGKDRLLHLCLMLLLILLSANDSNSAEPQYMVLVPSLLHTEAPEKGCVLLSHLNETVTVSASLESGGENRSLFTDLVAEKDLFHCVVFTVPRFSASSEVAFVSIRIKGPTQDFRKRNTVLVKNTQSLVFVQTDKPVYKPEQTVRFRVVSVDENFRPRNELIPLIYLENPRRNRIAQWQSLKLEGGLNQLSFPLSSEPIQGSYKVVVQTESGGRIEHPFTVEEFVLPKFEVKVQVPKIISIVDEKVNITVCGKYTYGKPVPGLATVSLCRKFFHVPNCDKHEVCEEFSQQLNSNGCVTQQVHTKMLQIKNMGFEMKLRVEARIREEGTDLVVTANGISEITNIASKLIFVKVDSHFRQGIPFFGQVLLVDGKGVPIPNKLIFISASEANYFSNATTNEQGLAQFSINTTHILANKLFVQVYTVHPNLCFHYSWVTEEHQGAQHTANHVFSLSGSYIHLEPVAGTLPCGHTQSIRAHYILNIQAVGELSELSFHYLIMAKGGIVRSGTHTLPVESGDMKGSFALSFPVESDIAPIARMFIFAILPDGEVIADSEKFEIENCLANKVNLSFSPAQSPPASHAHLRVGAAPQSLCALRAVDQSMLLMKPEAELSASSVYNLLTVKDLTNFPDNVDHQEEEQGHCPHPFFIRNGAFYVPLSSNDEADIYSFLKGMGLKVFTNSKIRKPKSCSVIPPMSAGVISQGYYGVGLGVAGRPYPPQMSAYNIMPLNNEQSSGPVPETVRSYFPETWIWELVAVDSSGVAEVGVTVPDTITEWKAGAFCLSEDAGLGISSTASLRAFQPFFVELTMPYSVIRGEAFTLKATVLNYLPKCIRVSVQLKASPAFLASQNTKGEESYCICGNERQTLSWTVTPKTLGNVNFSVSAEAMQSLELCGNEVAEVPEIKRKDTVIKTLLVEAEGIEQEKTFNSMTCASGADVSERLSLKLPSNVVKESARASFSVLGDILGSAMQNIQNLLQMPYGCGEQNMVLFAPNIYVLNYLNETQQLTQEIKAKAIGYLISGYQRQLNYKHQDGSYSTFGEKYGRNQGNTWLTAFVLKTFAQARSYIFIDETHITQSLTWLSQMQKDNGCFRSSGSLLNNAIKGGVEDEVTLSAYVTIALLEIPLPVTHSIVRNALFCLESAWNVAKEGTHGSHVYTKALLAYAFSLVGNQDQSREILNSLDKEAVKEDNLVHWERPQKPKAPVGHFYQPQAPSAEVEMTSYVLLAYLTAQPAPTSGDLTSATNIVKWIMKQQNSQGGFSSTQDTVVALHALSRYGAATFTRTEKTARVTIQDSRTFSTNFQVDNSNLLLLQQISLPELPGEYVITVTGERCVYLQTSMKYNILPEKEDSPFALKVQTVPQTCDGHKAHTSFQISLTISYTGNRPASNMVIVDVKMVSGFIPLKPTVKMLERSSSVSRTEVSNNHVLIYVEQVTNQTLSFSFMVLQDIPVRDLKPAIVKVYDYYETDESVVAEYIAPCSTDTELGNV</sequence>
<reference evidence="15" key="4">
    <citation type="submission" date="2025-09" db="UniProtKB">
        <authorList>
            <consortium name="Ensembl"/>
        </authorList>
    </citation>
    <scope>IDENTIFICATION</scope>
    <source>
        <strain evidence="15">17573</strain>
    </source>
</reference>
<dbReference type="InterPro" id="IPR010916">
    <property type="entry name" value="TonB_box_CS"/>
</dbReference>
<keyword evidence="10" id="KW-0082">Bait region</keyword>
<evidence type="ECO:0000256" key="6">
    <source>
        <dbReference type="ARBA" id="ARBA00022900"/>
    </source>
</evidence>
<comment type="similarity">
    <text evidence="2">Belongs to the protease inhibitor I39 (alpha-2-macroglobulin) family.</text>
</comment>
<dbReference type="PROSITE" id="PS00477">
    <property type="entry name" value="ALPHA_2_MACROGLOBULIN"/>
    <property type="match status" value="1"/>
</dbReference>
<feature type="domain" description="Alpha-macroglobulin receptor-binding" evidence="14">
    <location>
        <begin position="1383"/>
        <end position="1470"/>
    </location>
</feature>
<dbReference type="CDD" id="cd02897">
    <property type="entry name" value="A2M_2"/>
    <property type="match status" value="1"/>
</dbReference>
<reference evidence="15" key="3">
    <citation type="submission" date="2025-08" db="UniProtKB">
        <authorList>
            <consortium name="Ensembl"/>
        </authorList>
    </citation>
    <scope>IDENTIFICATION</scope>
    <source>
        <strain evidence="15">17573</strain>
    </source>
</reference>
<dbReference type="FunFam" id="2.20.130.20:FF:000004">
    <property type="entry name" value="PZP, alpha-2-macroglobulin like"/>
    <property type="match status" value="1"/>
</dbReference>
<evidence type="ECO:0000256" key="10">
    <source>
        <dbReference type="ARBA" id="ARBA00023248"/>
    </source>
</evidence>
<dbReference type="ExpressionAtlas" id="A0A1D5QF45">
    <property type="expression patterns" value="baseline and differential"/>
</dbReference>
<dbReference type="Pfam" id="PF00207">
    <property type="entry name" value="A2M"/>
    <property type="match status" value="1"/>
</dbReference>
<evidence type="ECO:0000313" key="15">
    <source>
        <dbReference type="Ensembl" id="ENSMMUP00000046664.2"/>
    </source>
</evidence>
<dbReference type="Gene3D" id="2.60.40.1940">
    <property type="match status" value="1"/>
</dbReference>
<dbReference type="InterPro" id="IPR008930">
    <property type="entry name" value="Terpenoid_cyclase/PrenylTrfase"/>
</dbReference>
<evidence type="ECO:0000259" key="14">
    <source>
        <dbReference type="SMART" id="SM01361"/>
    </source>
</evidence>
<dbReference type="GO" id="GO:0005615">
    <property type="term" value="C:extracellular space"/>
    <property type="evidence" value="ECO:0000318"/>
    <property type="project" value="GO_Central"/>
</dbReference>
<dbReference type="Pfam" id="PF07703">
    <property type="entry name" value="A2M_BRD"/>
    <property type="match status" value="1"/>
</dbReference>
<feature type="chain" id="PRO_5023821255" evidence="11">
    <location>
        <begin position="26"/>
        <end position="1483"/>
    </location>
</feature>
<dbReference type="VEuPathDB" id="HostDB:ENSMMUG00000003238"/>
<dbReference type="FunFam" id="1.50.10.20:FF:000001">
    <property type="entry name" value="CD109 isoform 1"/>
    <property type="match status" value="1"/>
</dbReference>
<dbReference type="Pfam" id="PF07678">
    <property type="entry name" value="TED_complement"/>
    <property type="match status" value="1"/>
</dbReference>
<dbReference type="InParanoid" id="A0A1D5QF45"/>
<dbReference type="FunCoup" id="A0A1D5QF45">
    <property type="interactions" value="119"/>
</dbReference>
<evidence type="ECO:0000256" key="7">
    <source>
        <dbReference type="ARBA" id="ARBA00022966"/>
    </source>
</evidence>